<evidence type="ECO:0000313" key="2">
    <source>
        <dbReference type="Proteomes" id="UP000823749"/>
    </source>
</evidence>
<evidence type="ECO:0008006" key="3">
    <source>
        <dbReference type="Google" id="ProtNLM"/>
    </source>
</evidence>
<organism evidence="1 2">
    <name type="scientific">Rhododendron griersonianum</name>
    <dbReference type="NCBI Taxonomy" id="479676"/>
    <lineage>
        <taxon>Eukaryota</taxon>
        <taxon>Viridiplantae</taxon>
        <taxon>Streptophyta</taxon>
        <taxon>Embryophyta</taxon>
        <taxon>Tracheophyta</taxon>
        <taxon>Spermatophyta</taxon>
        <taxon>Magnoliopsida</taxon>
        <taxon>eudicotyledons</taxon>
        <taxon>Gunneridae</taxon>
        <taxon>Pentapetalae</taxon>
        <taxon>asterids</taxon>
        <taxon>Ericales</taxon>
        <taxon>Ericaceae</taxon>
        <taxon>Ericoideae</taxon>
        <taxon>Rhodoreae</taxon>
        <taxon>Rhododendron</taxon>
    </lineage>
</organism>
<name>A0AAV6IJF0_9ERIC</name>
<sequence>MEGSSSGINGSGDPDFEMFCFCGKPTPLRKSGTQKNSGRRFFGCANYKVSYMHCPNLFYCCSLELKH</sequence>
<reference evidence="1" key="1">
    <citation type="submission" date="2020-08" db="EMBL/GenBank/DDBJ databases">
        <title>Plant Genome Project.</title>
        <authorList>
            <person name="Zhang R.-G."/>
        </authorList>
    </citation>
    <scope>NUCLEOTIDE SEQUENCE</scope>
    <source>
        <strain evidence="1">WSP0</strain>
        <tissue evidence="1">Leaf</tissue>
    </source>
</reference>
<keyword evidence="2" id="KW-1185">Reference proteome</keyword>
<dbReference type="EMBL" id="JACTNZ010000010">
    <property type="protein sequence ID" value="KAG5528762.1"/>
    <property type="molecule type" value="Genomic_DNA"/>
</dbReference>
<dbReference type="AlphaFoldDB" id="A0AAV6IJF0"/>
<protein>
    <recommendedName>
        <fullName evidence="3">Zinc finger GRF-type domain-containing protein</fullName>
    </recommendedName>
</protein>
<dbReference type="Proteomes" id="UP000823749">
    <property type="component" value="Chromosome 10"/>
</dbReference>
<gene>
    <name evidence="1" type="ORF">RHGRI_029432</name>
</gene>
<proteinExistence type="predicted"/>
<evidence type="ECO:0000313" key="1">
    <source>
        <dbReference type="EMBL" id="KAG5528762.1"/>
    </source>
</evidence>
<comment type="caution">
    <text evidence="1">The sequence shown here is derived from an EMBL/GenBank/DDBJ whole genome shotgun (WGS) entry which is preliminary data.</text>
</comment>
<accession>A0AAV6IJF0</accession>